<dbReference type="InterPro" id="IPR038765">
    <property type="entry name" value="Papain-like_cys_pep_sf"/>
</dbReference>
<dbReference type="SUPFAM" id="SSF54001">
    <property type="entry name" value="Cysteine proteinases"/>
    <property type="match status" value="1"/>
</dbReference>
<keyword evidence="2" id="KW-0645">Protease</keyword>
<keyword evidence="6" id="KW-1185">Reference proteome</keyword>
<dbReference type="RefSeq" id="XP_019100816.1">
    <property type="nucleotide sequence ID" value="XM_019245271.1"/>
</dbReference>
<keyword evidence="3" id="KW-0378">Hydrolase</keyword>
<sequence length="226" mass="25923">MDDMMYILWENASLGRLKSNRAGFMNCMFSMQIKNEYLKFREGKKGHKWDSMILAYANGDLPSHGKTGKKWALDFDKVYAPVNVNNDHWISVCINFGLRTVEVFDCAGLTHRSHVDPFAILIPRFVKEVQTKTYGKYLHVAPYSIIFALVPPNLNKSCCDCGVYALKYIECHMLNLDMSLINDDNIKEARTNITVDLWEAASDPVFIERMEKYEPSSVSHHIVDLS</sequence>
<reference evidence="7" key="2">
    <citation type="submission" date="2025-08" db="UniProtKB">
        <authorList>
            <consortium name="RefSeq"/>
        </authorList>
    </citation>
    <scope>IDENTIFICATION</scope>
    <source>
        <tissue evidence="7">Leaf</tissue>
    </source>
</reference>
<comment type="similarity">
    <text evidence="1">Belongs to the peptidase C48 family.</text>
</comment>
<organism evidence="6 7">
    <name type="scientific">Camelina sativa</name>
    <name type="common">False flax</name>
    <name type="synonym">Myagrum sativum</name>
    <dbReference type="NCBI Taxonomy" id="90675"/>
    <lineage>
        <taxon>Eukaryota</taxon>
        <taxon>Viridiplantae</taxon>
        <taxon>Streptophyta</taxon>
        <taxon>Embryophyta</taxon>
        <taxon>Tracheophyta</taxon>
        <taxon>Spermatophyta</taxon>
        <taxon>Magnoliopsida</taxon>
        <taxon>eudicotyledons</taxon>
        <taxon>Gunneridae</taxon>
        <taxon>Pentapetalae</taxon>
        <taxon>rosids</taxon>
        <taxon>malvids</taxon>
        <taxon>Brassicales</taxon>
        <taxon>Brassicaceae</taxon>
        <taxon>Camelineae</taxon>
        <taxon>Camelina</taxon>
    </lineage>
</organism>
<proteinExistence type="inferred from homology"/>
<evidence type="ECO:0000256" key="3">
    <source>
        <dbReference type="ARBA" id="ARBA00022801"/>
    </source>
</evidence>
<name>A0ABM1RP78_CAMSA</name>
<accession>A0ABM1RP78</accession>
<feature type="domain" description="Ubiquitin-like protease family profile" evidence="5">
    <location>
        <begin position="1"/>
        <end position="172"/>
    </location>
</feature>
<dbReference type="InterPro" id="IPR003653">
    <property type="entry name" value="Peptidase_C48_C"/>
</dbReference>
<evidence type="ECO:0000256" key="4">
    <source>
        <dbReference type="ARBA" id="ARBA00022807"/>
    </source>
</evidence>
<evidence type="ECO:0000256" key="1">
    <source>
        <dbReference type="ARBA" id="ARBA00005234"/>
    </source>
</evidence>
<protein>
    <submittedName>
        <fullName evidence="7">Uncharacterized protein LOC109132842</fullName>
    </submittedName>
</protein>
<evidence type="ECO:0000313" key="6">
    <source>
        <dbReference type="Proteomes" id="UP000694864"/>
    </source>
</evidence>
<dbReference type="PANTHER" id="PTHR12606">
    <property type="entry name" value="SENTRIN/SUMO-SPECIFIC PROTEASE"/>
    <property type="match status" value="1"/>
</dbReference>
<gene>
    <name evidence="7" type="primary">LOC109132842</name>
</gene>
<dbReference type="GeneID" id="109132842"/>
<dbReference type="Gene3D" id="3.40.395.10">
    <property type="entry name" value="Adenoviral Proteinase, Chain A"/>
    <property type="match status" value="1"/>
</dbReference>
<dbReference type="PROSITE" id="PS50600">
    <property type="entry name" value="ULP_PROTEASE"/>
    <property type="match status" value="1"/>
</dbReference>
<reference evidence="6" key="1">
    <citation type="journal article" date="2014" name="Nat. Commun.">
        <title>The emerging biofuel crop Camelina sativa retains a highly undifferentiated hexaploid genome structure.</title>
        <authorList>
            <person name="Kagale S."/>
            <person name="Koh C."/>
            <person name="Nixon J."/>
            <person name="Bollina V."/>
            <person name="Clarke W.E."/>
            <person name="Tuteja R."/>
            <person name="Spillane C."/>
            <person name="Robinson S.J."/>
            <person name="Links M.G."/>
            <person name="Clarke C."/>
            <person name="Higgins E.E."/>
            <person name="Huebert T."/>
            <person name="Sharpe A.G."/>
            <person name="Parkin I.A."/>
        </authorList>
    </citation>
    <scope>NUCLEOTIDE SEQUENCE [LARGE SCALE GENOMIC DNA]</scope>
    <source>
        <strain evidence="6">cv. DH55</strain>
    </source>
</reference>
<evidence type="ECO:0000313" key="7">
    <source>
        <dbReference type="RefSeq" id="XP_019100816.1"/>
    </source>
</evidence>
<dbReference type="Proteomes" id="UP000694864">
    <property type="component" value="Chromosome 5"/>
</dbReference>
<dbReference type="Pfam" id="PF02902">
    <property type="entry name" value="Peptidase_C48"/>
    <property type="match status" value="1"/>
</dbReference>
<evidence type="ECO:0000256" key="2">
    <source>
        <dbReference type="ARBA" id="ARBA00022670"/>
    </source>
</evidence>
<keyword evidence="4" id="KW-0788">Thiol protease</keyword>
<dbReference type="PANTHER" id="PTHR12606:SF149">
    <property type="entry name" value="UBIQUITIN-LIKE PROTEASE FAMILY PROFILE DOMAIN-CONTAINING PROTEIN"/>
    <property type="match status" value="1"/>
</dbReference>
<evidence type="ECO:0000259" key="5">
    <source>
        <dbReference type="PROSITE" id="PS50600"/>
    </source>
</evidence>